<dbReference type="InterPro" id="IPR050416">
    <property type="entry name" value="FAD-linked_Oxidoreductase"/>
</dbReference>
<evidence type="ECO:0000256" key="3">
    <source>
        <dbReference type="ARBA" id="ARBA00022630"/>
    </source>
</evidence>
<dbReference type="InterPro" id="IPR016166">
    <property type="entry name" value="FAD-bd_PCMH"/>
</dbReference>
<keyword evidence="5" id="KW-0560">Oxidoreductase</keyword>
<dbReference type="EMBL" id="KX264259">
    <property type="protein sequence ID" value="ANM86439.1"/>
    <property type="molecule type" value="Genomic_DNA"/>
</dbReference>
<organism evidence="7">
    <name type="scientific">Cladonia uncialis subsp. uncialis</name>
    <dbReference type="NCBI Taxonomy" id="180999"/>
    <lineage>
        <taxon>Eukaryota</taxon>
        <taxon>Fungi</taxon>
        <taxon>Dikarya</taxon>
        <taxon>Ascomycota</taxon>
        <taxon>Pezizomycotina</taxon>
        <taxon>Lecanoromycetes</taxon>
        <taxon>OSLEUM clade</taxon>
        <taxon>Lecanoromycetidae</taxon>
        <taxon>Lecanorales</taxon>
        <taxon>Lecanorineae</taxon>
        <taxon>Cladoniaceae</taxon>
        <taxon>Cladonia</taxon>
    </lineage>
</organism>
<evidence type="ECO:0000313" key="7">
    <source>
        <dbReference type="EMBL" id="ANM86439.1"/>
    </source>
</evidence>
<dbReference type="PANTHER" id="PTHR42973">
    <property type="entry name" value="BINDING OXIDOREDUCTASE, PUTATIVE (AFU_ORTHOLOGUE AFUA_1G17690)-RELATED"/>
    <property type="match status" value="1"/>
</dbReference>
<reference evidence="7" key="1">
    <citation type="submission" date="2016-05" db="EMBL/GenBank/DDBJ databases">
        <title>Lichen genome sequencing reveals its rich biosynthetic potential.</title>
        <authorList>
            <person name="Bertrand R.L."/>
            <person name="Abdel-Hameed M."/>
            <person name="Sorensen J.L."/>
        </authorList>
    </citation>
    <scope>NUCLEOTIDE SEQUENCE</scope>
</reference>
<dbReference type="InterPro" id="IPR006093">
    <property type="entry name" value="Oxy_OxRdtase_FAD_BS"/>
</dbReference>
<dbReference type="InterPro" id="IPR012951">
    <property type="entry name" value="BBE"/>
</dbReference>
<dbReference type="SUPFAM" id="SSF56176">
    <property type="entry name" value="FAD-binding/transporter-associated domain-like"/>
    <property type="match status" value="1"/>
</dbReference>
<evidence type="ECO:0000259" key="6">
    <source>
        <dbReference type="PROSITE" id="PS51387"/>
    </source>
</evidence>
<dbReference type="PROSITE" id="PS00862">
    <property type="entry name" value="OX2_COVAL_FAD"/>
    <property type="match status" value="1"/>
</dbReference>
<keyword evidence="3" id="KW-0285">Flavoprotein</keyword>
<dbReference type="Pfam" id="PF01565">
    <property type="entry name" value="FAD_binding_4"/>
    <property type="match status" value="1"/>
</dbReference>
<evidence type="ECO:0000256" key="5">
    <source>
        <dbReference type="ARBA" id="ARBA00023002"/>
    </source>
</evidence>
<evidence type="ECO:0000256" key="4">
    <source>
        <dbReference type="ARBA" id="ARBA00022827"/>
    </source>
</evidence>
<keyword evidence="4" id="KW-0274">FAD</keyword>
<dbReference type="GO" id="GO:0071949">
    <property type="term" value="F:FAD binding"/>
    <property type="evidence" value="ECO:0007669"/>
    <property type="project" value="InterPro"/>
</dbReference>
<sequence length="516" mass="56317">MQLRSVSVDSALLNCVKRALIGKDVDSRIVTPSNDTYYAASSGAVLFTEYPAIIAYATSINEISPLVQCGSTTGYKVTPRSGGHHFQNWSALNGTLVVDISHINYVNISEDLSTATIAAGAKLGQIYEILDQTGHTMIAGICPTVALGGYLGVGGYNMQMRVEGMAVDHIRSIKTVLANGSTVTASASENPDLFWASRGGGTYGFTVEATIETAVLPRSAMLWMNFTGPTRTEATQKYLDWASHQDPHFNSQLNLYGGYAGVVGWYLGKTVEELTAIVKPSGLLDVPGVNYTITGNCSTENSRNYWQYTQTTCTDDATAHEAFNTEYNVVPDDFTPVPGAVAQYGFDDVPILPNQTKAKPWNRVSIINKTYFVTKSKPLDQETIEYIVEKSGALPAELSFWTEMTIFNISVPATSAFPWQEEAQYLFRFEVVRSTNATLQAIGQKFMDDLDAYLIPRIGSASYAGYVDADISVNPYAAYWGDNVCRLSSVKEQYDPTSFFSNPFSIPPTKPEGISC</sequence>
<dbReference type="InterPro" id="IPR016169">
    <property type="entry name" value="FAD-bd_PCMH_sub2"/>
</dbReference>
<dbReference type="AlphaFoldDB" id="A0A1Z1CJ68"/>
<accession>A0A1Z1CJ68</accession>
<evidence type="ECO:0000256" key="1">
    <source>
        <dbReference type="ARBA" id="ARBA00001974"/>
    </source>
</evidence>
<proteinExistence type="inferred from homology"/>
<protein>
    <submittedName>
        <fullName evidence="7">Putative FAD oxidase</fullName>
    </submittedName>
</protein>
<comment type="cofactor">
    <cofactor evidence="1">
        <name>FAD</name>
        <dbReference type="ChEBI" id="CHEBI:57692"/>
    </cofactor>
</comment>
<comment type="similarity">
    <text evidence="2">Belongs to the oxygen-dependent FAD-linked oxidoreductase family.</text>
</comment>
<dbReference type="PANTHER" id="PTHR42973:SF39">
    <property type="entry name" value="FAD-BINDING PCMH-TYPE DOMAIN-CONTAINING PROTEIN"/>
    <property type="match status" value="1"/>
</dbReference>
<dbReference type="InterPro" id="IPR036318">
    <property type="entry name" value="FAD-bd_PCMH-like_sf"/>
</dbReference>
<evidence type="ECO:0000313" key="8">
    <source>
        <dbReference type="EMBL" id="AUW31036.1"/>
    </source>
</evidence>
<name>A0A1Z1CJ68_CLAUC</name>
<dbReference type="GO" id="GO:0016491">
    <property type="term" value="F:oxidoreductase activity"/>
    <property type="evidence" value="ECO:0007669"/>
    <property type="project" value="UniProtKB-KW"/>
</dbReference>
<dbReference type="PROSITE" id="PS51387">
    <property type="entry name" value="FAD_PCMH"/>
    <property type="match status" value="1"/>
</dbReference>
<feature type="domain" description="FAD-binding PCMH-type" evidence="6">
    <location>
        <begin position="47"/>
        <end position="216"/>
    </location>
</feature>
<dbReference type="EMBL" id="MG777489">
    <property type="protein sequence ID" value="AUW31036.1"/>
    <property type="molecule type" value="Genomic_DNA"/>
</dbReference>
<dbReference type="Gene3D" id="3.30.465.10">
    <property type="match status" value="2"/>
</dbReference>
<dbReference type="InterPro" id="IPR006094">
    <property type="entry name" value="Oxid_FAD_bind_N"/>
</dbReference>
<reference evidence="8" key="2">
    <citation type="submission" date="2017-12" db="EMBL/GenBank/DDBJ databases">
        <title>Genome Sequencing Reveals a Rich Biosynthetic Potential.</title>
        <authorList>
            <person name="Bertrand R.L."/>
            <person name="Abdel-Hameed M.E."/>
            <person name="Sorensen J.L."/>
        </authorList>
    </citation>
    <scope>NUCLEOTIDE SEQUENCE</scope>
</reference>
<evidence type="ECO:0000256" key="2">
    <source>
        <dbReference type="ARBA" id="ARBA00005466"/>
    </source>
</evidence>
<dbReference type="Pfam" id="PF08031">
    <property type="entry name" value="BBE"/>
    <property type="match status" value="1"/>
</dbReference>